<dbReference type="GO" id="GO:0016020">
    <property type="term" value="C:membrane"/>
    <property type="evidence" value="ECO:0007669"/>
    <property type="project" value="UniProtKB-SubCell"/>
</dbReference>
<comment type="subcellular location">
    <subcellularLocation>
        <location evidence="1">Membrane</location>
        <topology evidence="1">Multi-pass membrane protein</topology>
    </subcellularLocation>
</comment>
<dbReference type="AlphaFoldDB" id="A0A0C9VDH2"/>
<feature type="signal peptide" evidence="9">
    <location>
        <begin position="1"/>
        <end position="28"/>
    </location>
</feature>
<sequence length="770" mass="83331">MTSFFAWTRYLIILTLTQLIFFSRSVHAIDTLFTSSITYCSPPEAILIQEFTISYIALNNSVSFNISAASVKPDLRVRANIFLNVYGMQPVNLSVDFCDVFSGAFCPLPTTNFSGAASIPLPNSIDVSSKLPGIAYKIPDLEAFAQITLTDLTTNEVAACIQATLSNGWSSRQSSVSYVTGAIGVFAGLSALVHTLLPSTPLAPASYYNLPSLAPARFVDYVLLIQQIAITGFLHLNLPLVYRAFTVNFSWSVYLLTSTQAFQNAIDRLRHRTGGSLADGAESPIAFVDRGLSPYNSQGNGPTNLLAQFNKAFLASHNMLAGRDATTDSSANAGPPATVTSNDEDILPAGIPLYVNSLHIGTANAFMSVFFTVLIGFVIGATVLGIIYAILTFIVTRVKGNKWGWADVMHSDFKRLAASCAIICGMIVLSPILIFGFFQWTLGDSWLSSLLAAICIILIVGPLGYAAVKTLLLARRESPEALYGIAGNLTALRTFLVPFRWERYYFFAVGLVAAFVKSVFIGFAKTDGLAQVIGLLIVEITVFVLMCILKPHRSRGADVLGIYLSLTRVATAGLMIPFIEKLHIKPIPRVAIGFVVMVIFSVAVIIMVVNIFMNFGTGLVWRRHKNDHLGSSSSVNDIEKTGERDIPPEMSESPVTSTMRPGNPTPSTSFSHESEHLSGSRHNPRESQLVSPGFTIPSIHSETDRASISETDYGSPPPSARTETSYATPASPLTGQSSRFSSPPSTGRSSRFHSRRTSEQLPTHQEGVSA</sequence>
<feature type="transmembrane region" description="Helical" evidence="8">
    <location>
        <begin position="591"/>
        <end position="615"/>
    </location>
</feature>
<feature type="transmembrane region" description="Helical" evidence="8">
    <location>
        <begin position="365"/>
        <end position="395"/>
    </location>
</feature>
<dbReference type="InterPro" id="IPR032800">
    <property type="entry name" value="TRP_N"/>
</dbReference>
<feature type="compositionally biased region" description="Polar residues" evidence="7">
    <location>
        <begin position="721"/>
        <end position="749"/>
    </location>
</feature>
<dbReference type="InterPro" id="IPR040241">
    <property type="entry name" value="TRP_Flc/Pkd2-like"/>
</dbReference>
<dbReference type="PANTHER" id="PTHR31145:SF2">
    <property type="entry name" value="FLAVIN CARRIER PROTEIN 2"/>
    <property type="match status" value="1"/>
</dbReference>
<evidence type="ECO:0000256" key="4">
    <source>
        <dbReference type="ARBA" id="ARBA00022729"/>
    </source>
</evidence>
<feature type="transmembrane region" description="Helical" evidence="8">
    <location>
        <begin position="416"/>
        <end position="440"/>
    </location>
</feature>
<keyword evidence="3 8" id="KW-0812">Transmembrane</keyword>
<evidence type="ECO:0000256" key="2">
    <source>
        <dbReference type="ARBA" id="ARBA00010642"/>
    </source>
</evidence>
<evidence type="ECO:0000259" key="10">
    <source>
        <dbReference type="SMART" id="SM01320"/>
    </source>
</evidence>
<dbReference type="PANTHER" id="PTHR31145">
    <property type="entry name" value="INTEGRAL MEMBRANE PROTEIN (AFU_ORTHOLOGUE AFUA_7G01610)"/>
    <property type="match status" value="1"/>
</dbReference>
<comment type="similarity">
    <text evidence="2">Belongs to the transient receptor potential (TRP) ion channel family.</text>
</comment>
<feature type="transmembrane region" description="Helical" evidence="8">
    <location>
        <begin position="446"/>
        <end position="468"/>
    </location>
</feature>
<evidence type="ECO:0000256" key="9">
    <source>
        <dbReference type="SAM" id="SignalP"/>
    </source>
</evidence>
<dbReference type="HOGENOM" id="CLU_013753_1_0_1"/>
<evidence type="ECO:0000256" key="7">
    <source>
        <dbReference type="SAM" id="MobiDB-lite"/>
    </source>
</evidence>
<dbReference type="SMART" id="SM01320">
    <property type="entry name" value="TRP_N"/>
    <property type="match status" value="1"/>
</dbReference>
<proteinExistence type="inferred from homology"/>
<evidence type="ECO:0000256" key="6">
    <source>
        <dbReference type="ARBA" id="ARBA00023136"/>
    </source>
</evidence>
<feature type="compositionally biased region" description="Polar residues" evidence="7">
    <location>
        <begin position="653"/>
        <end position="671"/>
    </location>
</feature>
<dbReference type="GO" id="GO:0055085">
    <property type="term" value="P:transmembrane transport"/>
    <property type="evidence" value="ECO:0007669"/>
    <property type="project" value="TreeGrafter"/>
</dbReference>
<protein>
    <recommendedName>
        <fullName evidence="10">ML-like domain-containing protein</fullName>
    </recommendedName>
</protein>
<feature type="region of interest" description="Disordered" evidence="7">
    <location>
        <begin position="631"/>
        <end position="770"/>
    </location>
</feature>
<name>A0A0C9VDH2_SPHS4</name>
<dbReference type="OrthoDB" id="2115177at2759"/>
<dbReference type="InterPro" id="IPR010308">
    <property type="entry name" value="TRP_C"/>
</dbReference>
<evidence type="ECO:0000256" key="5">
    <source>
        <dbReference type="ARBA" id="ARBA00022989"/>
    </source>
</evidence>
<feature type="compositionally biased region" description="Polar residues" evidence="7">
    <location>
        <begin position="759"/>
        <end position="770"/>
    </location>
</feature>
<dbReference type="Proteomes" id="UP000054279">
    <property type="component" value="Unassembled WGS sequence"/>
</dbReference>
<reference evidence="11 12" key="1">
    <citation type="submission" date="2014-06" db="EMBL/GenBank/DDBJ databases">
        <title>Evolutionary Origins and Diversification of the Mycorrhizal Mutualists.</title>
        <authorList>
            <consortium name="DOE Joint Genome Institute"/>
            <consortium name="Mycorrhizal Genomics Consortium"/>
            <person name="Kohler A."/>
            <person name="Kuo A."/>
            <person name="Nagy L.G."/>
            <person name="Floudas D."/>
            <person name="Copeland A."/>
            <person name="Barry K.W."/>
            <person name="Cichocki N."/>
            <person name="Veneault-Fourrey C."/>
            <person name="LaButti K."/>
            <person name="Lindquist E.A."/>
            <person name="Lipzen A."/>
            <person name="Lundell T."/>
            <person name="Morin E."/>
            <person name="Murat C."/>
            <person name="Riley R."/>
            <person name="Ohm R."/>
            <person name="Sun H."/>
            <person name="Tunlid A."/>
            <person name="Henrissat B."/>
            <person name="Grigoriev I.V."/>
            <person name="Hibbett D.S."/>
            <person name="Martin F."/>
        </authorList>
    </citation>
    <scope>NUCLEOTIDE SEQUENCE [LARGE SCALE GENOMIC DNA]</scope>
    <source>
        <strain evidence="11 12">SS14</strain>
    </source>
</reference>
<accession>A0A0C9VDH2</accession>
<evidence type="ECO:0000313" key="11">
    <source>
        <dbReference type="EMBL" id="KIJ39452.1"/>
    </source>
</evidence>
<dbReference type="GO" id="GO:0009272">
    <property type="term" value="P:fungal-type cell wall biogenesis"/>
    <property type="evidence" value="ECO:0007669"/>
    <property type="project" value="TreeGrafter"/>
</dbReference>
<feature type="domain" description="ML-like" evidence="10">
    <location>
        <begin position="30"/>
        <end position="172"/>
    </location>
</feature>
<gene>
    <name evidence="11" type="ORF">M422DRAFT_32703</name>
</gene>
<dbReference type="Pfam" id="PF06011">
    <property type="entry name" value="TRP"/>
    <property type="match status" value="1"/>
</dbReference>
<keyword evidence="12" id="KW-1185">Reference proteome</keyword>
<evidence type="ECO:0000256" key="3">
    <source>
        <dbReference type="ARBA" id="ARBA00022692"/>
    </source>
</evidence>
<feature type="chain" id="PRO_5002221576" description="ML-like domain-containing protein" evidence="9">
    <location>
        <begin position="29"/>
        <end position="770"/>
    </location>
</feature>
<feature type="transmembrane region" description="Helical" evidence="8">
    <location>
        <begin position="560"/>
        <end position="579"/>
    </location>
</feature>
<evidence type="ECO:0000256" key="8">
    <source>
        <dbReference type="SAM" id="Phobius"/>
    </source>
</evidence>
<dbReference type="Pfam" id="PF14558">
    <property type="entry name" value="TRP_N"/>
    <property type="match status" value="1"/>
</dbReference>
<feature type="transmembrane region" description="Helical" evidence="8">
    <location>
        <begin position="504"/>
        <end position="523"/>
    </location>
</feature>
<keyword evidence="5 8" id="KW-1133">Transmembrane helix</keyword>
<evidence type="ECO:0000256" key="1">
    <source>
        <dbReference type="ARBA" id="ARBA00004141"/>
    </source>
</evidence>
<dbReference type="EMBL" id="KN837152">
    <property type="protein sequence ID" value="KIJ39452.1"/>
    <property type="molecule type" value="Genomic_DNA"/>
</dbReference>
<evidence type="ECO:0000313" key="12">
    <source>
        <dbReference type="Proteomes" id="UP000054279"/>
    </source>
</evidence>
<keyword evidence="4 9" id="KW-0732">Signal</keyword>
<organism evidence="11 12">
    <name type="scientific">Sphaerobolus stellatus (strain SS14)</name>
    <dbReference type="NCBI Taxonomy" id="990650"/>
    <lineage>
        <taxon>Eukaryota</taxon>
        <taxon>Fungi</taxon>
        <taxon>Dikarya</taxon>
        <taxon>Basidiomycota</taxon>
        <taxon>Agaricomycotina</taxon>
        <taxon>Agaricomycetes</taxon>
        <taxon>Phallomycetidae</taxon>
        <taxon>Geastrales</taxon>
        <taxon>Sphaerobolaceae</taxon>
        <taxon>Sphaerobolus</taxon>
    </lineage>
</organism>
<keyword evidence="6 8" id="KW-0472">Membrane</keyword>
<feature type="transmembrane region" description="Helical" evidence="8">
    <location>
        <begin position="529"/>
        <end position="548"/>
    </location>
</feature>
<feature type="compositionally biased region" description="Basic and acidic residues" evidence="7">
    <location>
        <begin position="637"/>
        <end position="647"/>
    </location>
</feature>